<comment type="caution">
    <text evidence="1">The sequence shown here is derived from an EMBL/GenBank/DDBJ whole genome shotgun (WGS) entry which is preliminary data.</text>
</comment>
<dbReference type="InterPro" id="IPR025354">
    <property type="entry name" value="DUF4258"/>
</dbReference>
<evidence type="ECO:0000313" key="1">
    <source>
        <dbReference type="EMBL" id="PZO44266.1"/>
    </source>
</evidence>
<dbReference type="EMBL" id="QBML01000003">
    <property type="protein sequence ID" value="PZO44266.1"/>
    <property type="molecule type" value="Genomic_DNA"/>
</dbReference>
<evidence type="ECO:0008006" key="3">
    <source>
        <dbReference type="Google" id="ProtNLM"/>
    </source>
</evidence>
<dbReference type="AlphaFoldDB" id="A0A2W4WHE1"/>
<name>A0A2W4WHE1_9CYAN</name>
<dbReference type="Proteomes" id="UP000249467">
    <property type="component" value="Unassembled WGS sequence"/>
</dbReference>
<proteinExistence type="predicted"/>
<reference evidence="1 2" key="1">
    <citation type="submission" date="2018-04" db="EMBL/GenBank/DDBJ databases">
        <authorList>
            <person name="Go L.Y."/>
            <person name="Mitchell J.A."/>
        </authorList>
    </citation>
    <scope>NUCLEOTIDE SEQUENCE [LARGE SCALE GENOMIC DNA]</scope>
    <source>
        <strain evidence="1">ULC066bin1</strain>
    </source>
</reference>
<accession>A0A2W4WHE1</accession>
<organism evidence="1 2">
    <name type="scientific">Pseudanabaena frigida</name>
    <dbReference type="NCBI Taxonomy" id="945775"/>
    <lineage>
        <taxon>Bacteria</taxon>
        <taxon>Bacillati</taxon>
        <taxon>Cyanobacteriota</taxon>
        <taxon>Cyanophyceae</taxon>
        <taxon>Pseudanabaenales</taxon>
        <taxon>Pseudanabaenaceae</taxon>
        <taxon>Pseudanabaena</taxon>
    </lineage>
</organism>
<dbReference type="Pfam" id="PF14076">
    <property type="entry name" value="DUF4258"/>
    <property type="match status" value="1"/>
</dbReference>
<reference evidence="1 2" key="2">
    <citation type="submission" date="2018-06" db="EMBL/GenBank/DDBJ databases">
        <title>Metagenomic assembly of (sub)arctic Cyanobacteria and their associated microbiome from non-axenic cultures.</title>
        <authorList>
            <person name="Baurain D."/>
        </authorList>
    </citation>
    <scope>NUCLEOTIDE SEQUENCE [LARGE SCALE GENOMIC DNA]</scope>
    <source>
        <strain evidence="1">ULC066bin1</strain>
    </source>
</reference>
<sequence>MADSNKFLVNYELTEHAKIRIIERKISLNWIQTTLSAPQRVEFDLKDPTLRHAFAVISECDNRVLRVIYNGTTTPNKIVSVYFDRKLRGKL</sequence>
<gene>
    <name evidence="1" type="ORF">DCF19_03435</name>
</gene>
<protein>
    <recommendedName>
        <fullName evidence="3">DUF4258 domain-containing protein</fullName>
    </recommendedName>
</protein>
<evidence type="ECO:0000313" key="2">
    <source>
        <dbReference type="Proteomes" id="UP000249467"/>
    </source>
</evidence>